<evidence type="ECO:0000259" key="6">
    <source>
        <dbReference type="Pfam" id="PF13458"/>
    </source>
</evidence>
<sequence length="388" mass="40518">MKKSLKKLASLGLVAAMAASLVGCGTKDGGSTTGNENGSGAATFKIGGIGPLTGDAASYGNSVKNGATIAIKEINDAGGVTVGDKNYMLEMNFADDQATPDVAVTAFNTVMDWGAQAILGAVTSGSCLAITKDTFEAGILQLTPSGSAAECTEYENAFRLCFTDPMQGVTLANLARELGYEKIAIIYNSSDEYSTGVMNAFSEQVAVNGGTIVAAEAFTKGAIDFNTQLTKIKATDAEVIFVPAYYNDAAYITQQASDLGMNLPFLGSDGWDGVLSQVKDPAVLEGAIFLSPFFASDEAPAIKKFVEAYQTKYGAVPDQFAADGYDTVYVIKAAMEKASSVESKDMILAMTQITVDGLTGSVSFTADGEPNKGAKYIEIKDGNYTSRQ</sequence>
<dbReference type="PROSITE" id="PS51257">
    <property type="entry name" value="PROKAR_LIPOPROTEIN"/>
    <property type="match status" value="1"/>
</dbReference>
<reference evidence="7 8" key="1">
    <citation type="journal article" date="2018" name="Nat. Biotechnol.">
        <title>A standardized bacterial taxonomy based on genome phylogeny substantially revises the tree of life.</title>
        <authorList>
            <person name="Parks D.H."/>
            <person name="Chuvochina M."/>
            <person name="Waite D.W."/>
            <person name="Rinke C."/>
            <person name="Skarshewski A."/>
            <person name="Chaumeil P.A."/>
            <person name="Hugenholtz P."/>
        </authorList>
    </citation>
    <scope>NUCLEOTIDE SEQUENCE [LARGE SCALE GENOMIC DNA]</scope>
    <source>
        <strain evidence="7">UBA11728</strain>
    </source>
</reference>
<accession>A0A3D2X468</accession>
<feature type="chain" id="PRO_5017581073" evidence="5">
    <location>
        <begin position="19"/>
        <end position="388"/>
    </location>
</feature>
<evidence type="ECO:0000256" key="1">
    <source>
        <dbReference type="ARBA" id="ARBA00010062"/>
    </source>
</evidence>
<dbReference type="PRINTS" id="PR00337">
    <property type="entry name" value="LEUILEVALBP"/>
</dbReference>
<feature type="signal peptide" evidence="5">
    <location>
        <begin position="1"/>
        <end position="18"/>
    </location>
</feature>
<comment type="caution">
    <text evidence="7">The sequence shown here is derived from an EMBL/GenBank/DDBJ whole genome shotgun (WGS) entry which is preliminary data.</text>
</comment>
<comment type="similarity">
    <text evidence="1">Belongs to the leucine-binding protein family.</text>
</comment>
<dbReference type="InterPro" id="IPR000709">
    <property type="entry name" value="Leu_Ile_Val-bd"/>
</dbReference>
<keyword evidence="2" id="KW-0813">Transport</keyword>
<dbReference type="PANTHER" id="PTHR30483:SF6">
    <property type="entry name" value="PERIPLASMIC BINDING PROTEIN OF ABC TRANSPORTER FOR NATURAL AMINO ACIDS"/>
    <property type="match status" value="1"/>
</dbReference>
<dbReference type="InterPro" id="IPR028082">
    <property type="entry name" value="Peripla_BP_I"/>
</dbReference>
<keyword evidence="3 5" id="KW-0732">Signal</keyword>
<keyword evidence="4" id="KW-0029">Amino-acid transport</keyword>
<dbReference type="AlphaFoldDB" id="A0A3D2X468"/>
<evidence type="ECO:0000256" key="3">
    <source>
        <dbReference type="ARBA" id="ARBA00022729"/>
    </source>
</evidence>
<organism evidence="7 8">
    <name type="scientific">Lachnoclostridium phytofermentans</name>
    <dbReference type="NCBI Taxonomy" id="66219"/>
    <lineage>
        <taxon>Bacteria</taxon>
        <taxon>Bacillati</taxon>
        <taxon>Bacillota</taxon>
        <taxon>Clostridia</taxon>
        <taxon>Lachnospirales</taxon>
        <taxon>Lachnospiraceae</taxon>
    </lineage>
</organism>
<dbReference type="Proteomes" id="UP000262969">
    <property type="component" value="Unassembled WGS sequence"/>
</dbReference>
<dbReference type="InterPro" id="IPR051010">
    <property type="entry name" value="BCAA_transport"/>
</dbReference>
<gene>
    <name evidence="7" type="ORF">DHW61_05705</name>
</gene>
<evidence type="ECO:0000256" key="5">
    <source>
        <dbReference type="SAM" id="SignalP"/>
    </source>
</evidence>
<proteinExistence type="inferred from homology"/>
<dbReference type="Gene3D" id="3.40.50.2300">
    <property type="match status" value="2"/>
</dbReference>
<evidence type="ECO:0000256" key="2">
    <source>
        <dbReference type="ARBA" id="ARBA00022448"/>
    </source>
</evidence>
<dbReference type="GO" id="GO:0006865">
    <property type="term" value="P:amino acid transport"/>
    <property type="evidence" value="ECO:0007669"/>
    <property type="project" value="UniProtKB-KW"/>
</dbReference>
<dbReference type="SUPFAM" id="SSF53822">
    <property type="entry name" value="Periplasmic binding protein-like I"/>
    <property type="match status" value="1"/>
</dbReference>
<evidence type="ECO:0000256" key="4">
    <source>
        <dbReference type="ARBA" id="ARBA00022970"/>
    </source>
</evidence>
<feature type="domain" description="Leucine-binding protein" evidence="6">
    <location>
        <begin position="44"/>
        <end position="382"/>
    </location>
</feature>
<dbReference type="Pfam" id="PF13458">
    <property type="entry name" value="Peripla_BP_6"/>
    <property type="match status" value="1"/>
</dbReference>
<dbReference type="PANTHER" id="PTHR30483">
    <property type="entry name" value="LEUCINE-SPECIFIC-BINDING PROTEIN"/>
    <property type="match status" value="1"/>
</dbReference>
<dbReference type="InterPro" id="IPR028081">
    <property type="entry name" value="Leu-bd"/>
</dbReference>
<dbReference type="CDD" id="cd06347">
    <property type="entry name" value="PBP1_ABC_LivK_ligand_binding-like"/>
    <property type="match status" value="1"/>
</dbReference>
<name>A0A3D2X468_9FIRM</name>
<protein>
    <submittedName>
        <fullName evidence="7">ABC transporter substrate-binding protein</fullName>
    </submittedName>
</protein>
<evidence type="ECO:0000313" key="8">
    <source>
        <dbReference type="Proteomes" id="UP000262969"/>
    </source>
</evidence>
<dbReference type="EMBL" id="DPVV01000193">
    <property type="protein sequence ID" value="HCL01902.1"/>
    <property type="molecule type" value="Genomic_DNA"/>
</dbReference>
<evidence type="ECO:0000313" key="7">
    <source>
        <dbReference type="EMBL" id="HCL01902.1"/>
    </source>
</evidence>